<feature type="domain" description="Major facilitator superfamily (MFS) profile" evidence="6">
    <location>
        <begin position="14"/>
        <end position="403"/>
    </location>
</feature>
<feature type="transmembrane region" description="Helical" evidence="5">
    <location>
        <begin position="106"/>
        <end position="129"/>
    </location>
</feature>
<keyword evidence="2 5" id="KW-0812">Transmembrane</keyword>
<evidence type="ECO:0000256" key="2">
    <source>
        <dbReference type="ARBA" id="ARBA00022692"/>
    </source>
</evidence>
<keyword evidence="3 5" id="KW-1133">Transmembrane helix</keyword>
<feature type="transmembrane region" description="Helical" evidence="5">
    <location>
        <begin position="171"/>
        <end position="190"/>
    </location>
</feature>
<evidence type="ECO:0000313" key="8">
    <source>
        <dbReference type="Proteomes" id="UP000238083"/>
    </source>
</evidence>
<dbReference type="SUPFAM" id="SSF103473">
    <property type="entry name" value="MFS general substrate transporter"/>
    <property type="match status" value="1"/>
</dbReference>
<dbReference type="OrthoDB" id="9810492at2"/>
<keyword evidence="4 5" id="KW-0472">Membrane</keyword>
<dbReference type="Proteomes" id="UP000238083">
    <property type="component" value="Unassembled WGS sequence"/>
</dbReference>
<evidence type="ECO:0000256" key="4">
    <source>
        <dbReference type="ARBA" id="ARBA00023136"/>
    </source>
</evidence>
<keyword evidence="8" id="KW-1185">Reference proteome</keyword>
<dbReference type="Gene3D" id="1.20.1250.20">
    <property type="entry name" value="MFS general substrate transporter like domains"/>
    <property type="match status" value="2"/>
</dbReference>
<dbReference type="PANTHER" id="PTHR23508">
    <property type="entry name" value="CARBOXYLIC ACID TRANSPORTER PROTEIN HOMOLOG"/>
    <property type="match status" value="1"/>
</dbReference>
<dbReference type="PANTHER" id="PTHR23508:SF10">
    <property type="entry name" value="CARBOXYLIC ACID TRANSPORTER PROTEIN HOMOLOG"/>
    <property type="match status" value="1"/>
</dbReference>
<feature type="transmembrane region" description="Helical" evidence="5">
    <location>
        <begin position="55"/>
        <end position="72"/>
    </location>
</feature>
<dbReference type="RefSeq" id="WP_106206681.1">
    <property type="nucleotide sequence ID" value="NZ_PVZF01000001.1"/>
</dbReference>
<evidence type="ECO:0000256" key="1">
    <source>
        <dbReference type="ARBA" id="ARBA00004651"/>
    </source>
</evidence>
<proteinExistence type="predicted"/>
<organism evidence="7 8">
    <name type="scientific">Kineococcus rhizosphaerae</name>
    <dbReference type="NCBI Taxonomy" id="559628"/>
    <lineage>
        <taxon>Bacteria</taxon>
        <taxon>Bacillati</taxon>
        <taxon>Actinomycetota</taxon>
        <taxon>Actinomycetes</taxon>
        <taxon>Kineosporiales</taxon>
        <taxon>Kineosporiaceae</taxon>
        <taxon>Kineococcus</taxon>
    </lineage>
</organism>
<evidence type="ECO:0000259" key="6">
    <source>
        <dbReference type="PROSITE" id="PS50850"/>
    </source>
</evidence>
<dbReference type="InterPro" id="IPR020846">
    <property type="entry name" value="MFS_dom"/>
</dbReference>
<comment type="subcellular location">
    <subcellularLocation>
        <location evidence="1">Cell membrane</location>
        <topology evidence="1">Multi-pass membrane protein</topology>
    </subcellularLocation>
</comment>
<comment type="caution">
    <text evidence="7">The sequence shown here is derived from an EMBL/GenBank/DDBJ whole genome shotgun (WGS) entry which is preliminary data.</text>
</comment>
<feature type="transmembrane region" description="Helical" evidence="5">
    <location>
        <begin position="316"/>
        <end position="337"/>
    </location>
</feature>
<dbReference type="AlphaFoldDB" id="A0A2T0RAW9"/>
<feature type="transmembrane region" description="Helical" evidence="5">
    <location>
        <begin position="81"/>
        <end position="100"/>
    </location>
</feature>
<evidence type="ECO:0000256" key="5">
    <source>
        <dbReference type="SAM" id="Phobius"/>
    </source>
</evidence>
<feature type="transmembrane region" description="Helical" evidence="5">
    <location>
        <begin position="258"/>
        <end position="279"/>
    </location>
</feature>
<dbReference type="InterPro" id="IPR011701">
    <property type="entry name" value="MFS"/>
</dbReference>
<gene>
    <name evidence="7" type="ORF">CLV37_101548</name>
</gene>
<dbReference type="EMBL" id="PVZF01000001">
    <property type="protein sequence ID" value="PRY18303.1"/>
    <property type="molecule type" value="Genomic_DNA"/>
</dbReference>
<name>A0A2T0RAW9_9ACTN</name>
<evidence type="ECO:0000256" key="3">
    <source>
        <dbReference type="ARBA" id="ARBA00022989"/>
    </source>
</evidence>
<dbReference type="PROSITE" id="PS50850">
    <property type="entry name" value="MFS"/>
    <property type="match status" value="1"/>
</dbReference>
<feature type="transmembrane region" description="Helical" evidence="5">
    <location>
        <begin position="291"/>
        <end position="310"/>
    </location>
</feature>
<sequence length="422" mass="44390">MSTPFTRVRYEHRLVAIFFLAWGLIFLDRQALSILMPLMIKDIDLTNGEIGQINMWQTICYALAAPTFALLADRLGNRKRILLIAVFATSLLSAATTAAHSLSYLIVVRSLLGIGEGVILPLAVALVALESRPGRLGRNVGLVYAGAAVIASTIGPVVVTQVASATTWRTAFLFISVPSFLAGVLVWAFVREPQAPVPATGTASGTAPGLSTREAVRAAFGNRNVLVCVVISVFAMAGLWTFNSYITLYLTQVSHLTVTTAGFVMSAFGIFTIGWQVFLPYSSDRIGRRPAMVLYGALAAVSPALLFLFPRSAATLVVYVVVGGVFLTLTALFTSIIPVESVPAGVMATASALIMGIGELLGAFVVGGAGTLADSRGLGAVMAAAAIAYVLVAITSLALRETRRRVVDAPLSAPSAVHHPVL</sequence>
<feature type="transmembrane region" description="Helical" evidence="5">
    <location>
        <begin position="141"/>
        <end position="159"/>
    </location>
</feature>
<dbReference type="GO" id="GO:0005886">
    <property type="term" value="C:plasma membrane"/>
    <property type="evidence" value="ECO:0007669"/>
    <property type="project" value="UniProtKB-SubCell"/>
</dbReference>
<dbReference type="InterPro" id="IPR036259">
    <property type="entry name" value="MFS_trans_sf"/>
</dbReference>
<feature type="transmembrane region" description="Helical" evidence="5">
    <location>
        <begin position="378"/>
        <end position="399"/>
    </location>
</feature>
<protein>
    <submittedName>
        <fullName evidence="7">Putative MFS family arabinose efflux permease</fullName>
    </submittedName>
</protein>
<reference evidence="7 8" key="1">
    <citation type="submission" date="2018-03" db="EMBL/GenBank/DDBJ databases">
        <title>Genomic Encyclopedia of Archaeal and Bacterial Type Strains, Phase II (KMG-II): from individual species to whole genera.</title>
        <authorList>
            <person name="Goeker M."/>
        </authorList>
    </citation>
    <scope>NUCLEOTIDE SEQUENCE [LARGE SCALE GENOMIC DNA]</scope>
    <source>
        <strain evidence="7 8">DSM 19711</strain>
    </source>
</reference>
<evidence type="ECO:0000313" key="7">
    <source>
        <dbReference type="EMBL" id="PRY18303.1"/>
    </source>
</evidence>
<feature type="transmembrane region" description="Helical" evidence="5">
    <location>
        <begin position="225"/>
        <end position="246"/>
    </location>
</feature>
<feature type="transmembrane region" description="Helical" evidence="5">
    <location>
        <begin position="344"/>
        <end position="366"/>
    </location>
</feature>
<dbReference type="Pfam" id="PF07690">
    <property type="entry name" value="MFS_1"/>
    <property type="match status" value="1"/>
</dbReference>
<accession>A0A2T0RAW9</accession>
<dbReference type="GO" id="GO:0046943">
    <property type="term" value="F:carboxylic acid transmembrane transporter activity"/>
    <property type="evidence" value="ECO:0007669"/>
    <property type="project" value="TreeGrafter"/>
</dbReference>